<sequence>MPYIGEIRMFAGNFAPLGWAFCNGQELSIAYYDALFTLIGTTYGGDGQQTFAVPDLRGRAPISAGQGPGLPTYVLGETGGTESNTLTSNNIPHTHLVTGTAGIFVSGEDGRQVSPVNNYPAVNGDHIYSTIANSQMAAAVVNLTTGNAGTVSPLPVDNVQPCLAITYIICLEGIFPTTN</sequence>
<dbReference type="AlphaFoldDB" id="A0A1V9FKP9"/>
<dbReference type="Proteomes" id="UP000192276">
    <property type="component" value="Unassembled WGS sequence"/>
</dbReference>
<accession>A0A1V9FKP9</accession>
<protein>
    <recommendedName>
        <fullName evidence="1">Phage tail collar domain-containing protein</fullName>
    </recommendedName>
</protein>
<dbReference type="SUPFAM" id="SSF88874">
    <property type="entry name" value="Receptor-binding domain of short tail fibre protein gp12"/>
    <property type="match status" value="1"/>
</dbReference>
<feature type="domain" description="Phage tail collar" evidence="1">
    <location>
        <begin position="5"/>
        <end position="61"/>
    </location>
</feature>
<evidence type="ECO:0000313" key="2">
    <source>
        <dbReference type="EMBL" id="OQP58796.1"/>
    </source>
</evidence>
<name>A0A1V9FKP9_9BACT</name>
<comment type="caution">
    <text evidence="2">The sequence shown here is derived from an EMBL/GenBank/DDBJ whole genome shotgun (WGS) entry which is preliminary data.</text>
</comment>
<dbReference type="OrthoDB" id="9810174at2"/>
<keyword evidence="3" id="KW-1185">Reference proteome</keyword>
<dbReference type="InterPro" id="IPR011083">
    <property type="entry name" value="Phage_tail_collar_dom"/>
</dbReference>
<dbReference type="Pfam" id="PF07484">
    <property type="entry name" value="Collar"/>
    <property type="match status" value="1"/>
</dbReference>
<dbReference type="EMBL" id="LWBP01000187">
    <property type="protein sequence ID" value="OQP58796.1"/>
    <property type="molecule type" value="Genomic_DNA"/>
</dbReference>
<proteinExistence type="predicted"/>
<dbReference type="RefSeq" id="WP_081165229.1">
    <property type="nucleotide sequence ID" value="NZ_LWBP01000187.1"/>
</dbReference>
<evidence type="ECO:0000313" key="3">
    <source>
        <dbReference type="Proteomes" id="UP000192276"/>
    </source>
</evidence>
<dbReference type="Gene3D" id="3.90.1340.10">
    <property type="entry name" value="Phage tail collar domain"/>
    <property type="match status" value="1"/>
</dbReference>
<organism evidence="2 3">
    <name type="scientific">Niastella populi</name>
    <dbReference type="NCBI Taxonomy" id="550983"/>
    <lineage>
        <taxon>Bacteria</taxon>
        <taxon>Pseudomonadati</taxon>
        <taxon>Bacteroidota</taxon>
        <taxon>Chitinophagia</taxon>
        <taxon>Chitinophagales</taxon>
        <taxon>Chitinophagaceae</taxon>
        <taxon>Niastella</taxon>
    </lineage>
</organism>
<reference evidence="3" key="1">
    <citation type="submission" date="2016-04" db="EMBL/GenBank/DDBJ databases">
        <authorList>
            <person name="Chen L."/>
            <person name="Zhuang W."/>
            <person name="Wang G."/>
        </authorList>
    </citation>
    <scope>NUCLEOTIDE SEQUENCE [LARGE SCALE GENOMIC DNA]</scope>
    <source>
        <strain evidence="3">208</strain>
    </source>
</reference>
<evidence type="ECO:0000259" key="1">
    <source>
        <dbReference type="Pfam" id="PF07484"/>
    </source>
</evidence>
<gene>
    <name evidence="2" type="ORF">A4R26_22805</name>
</gene>
<dbReference type="InterPro" id="IPR037053">
    <property type="entry name" value="Phage_tail_collar_dom_sf"/>
</dbReference>
<dbReference type="STRING" id="550983.A4R26_22805"/>